<protein>
    <recommendedName>
        <fullName evidence="2">AB hydrolase-1 domain-containing protein</fullName>
    </recommendedName>
</protein>
<evidence type="ECO:0000259" key="2">
    <source>
        <dbReference type="Pfam" id="PF00561"/>
    </source>
</evidence>
<dbReference type="InterPro" id="IPR000073">
    <property type="entry name" value="AB_hydrolase_1"/>
</dbReference>
<accession>A0ABP4MUJ6</accession>
<dbReference type="Gene3D" id="3.40.50.1820">
    <property type="entry name" value="alpha/beta hydrolase"/>
    <property type="match status" value="1"/>
</dbReference>
<keyword evidence="4" id="KW-1185">Reference proteome</keyword>
<feature type="signal peptide" evidence="1">
    <location>
        <begin position="1"/>
        <end position="28"/>
    </location>
</feature>
<dbReference type="Proteomes" id="UP001501705">
    <property type="component" value="Unassembled WGS sequence"/>
</dbReference>
<dbReference type="PANTHER" id="PTHR43722:SF1">
    <property type="entry name" value="PROLINE IMINOPEPTIDASE"/>
    <property type="match status" value="1"/>
</dbReference>
<organism evidence="3 4">
    <name type="scientific">Kribbella hippodromi</name>
    <dbReference type="NCBI Taxonomy" id="434347"/>
    <lineage>
        <taxon>Bacteria</taxon>
        <taxon>Bacillati</taxon>
        <taxon>Actinomycetota</taxon>
        <taxon>Actinomycetes</taxon>
        <taxon>Propionibacteriales</taxon>
        <taxon>Kribbellaceae</taxon>
        <taxon>Kribbella</taxon>
    </lineage>
</organism>
<gene>
    <name evidence="3" type="ORF">GCM10009804_03910</name>
</gene>
<dbReference type="RefSeq" id="WP_344231539.1">
    <property type="nucleotide sequence ID" value="NZ_BAAAPH010000001.1"/>
</dbReference>
<dbReference type="InterPro" id="IPR006311">
    <property type="entry name" value="TAT_signal"/>
</dbReference>
<evidence type="ECO:0000313" key="3">
    <source>
        <dbReference type="EMBL" id="GAA1550550.1"/>
    </source>
</evidence>
<evidence type="ECO:0000313" key="4">
    <source>
        <dbReference type="Proteomes" id="UP001501705"/>
    </source>
</evidence>
<dbReference type="InterPro" id="IPR005944">
    <property type="entry name" value="Pro_iminopeptidase"/>
</dbReference>
<keyword evidence="1" id="KW-0732">Signal</keyword>
<proteinExistence type="predicted"/>
<feature type="domain" description="AB hydrolase-1" evidence="2">
    <location>
        <begin position="90"/>
        <end position="287"/>
    </location>
</feature>
<evidence type="ECO:0000256" key="1">
    <source>
        <dbReference type="SAM" id="SignalP"/>
    </source>
</evidence>
<dbReference type="SUPFAM" id="SSF53474">
    <property type="entry name" value="alpha/beta-Hydrolases"/>
    <property type="match status" value="1"/>
</dbReference>
<dbReference type="Pfam" id="PF00561">
    <property type="entry name" value="Abhydrolase_1"/>
    <property type="match status" value="1"/>
</dbReference>
<sequence length="323" mass="35025">MTFSRRALAGATVLGALAAGLTALPAVAAAKPQVQWTDCKPEGKDKPADVQGSQCATLRLPVDWRDPSGPTFDLAIARRTAKVPSERVGVLVFGPGGPGDSGVDRIKTGIDRFSTDLQDRFDIVSFDPRGVARSNPVRCSAELLAKQPSPIIKSAAEFSTTISYNQQLAKDCRTNTGPLYDHLDTWQTVRDVDAIRRVLGESKITFHGSSYGTVLGGQYAETYPNRVRAMVLESVSDHSTNSTRAFLDDQAAAAQDSFDEFVKWCDATTTCALHGQDVHAVWADQLAKSADPYKLSFVVFKLLYGPQWSKLADTLAWPATTRT</sequence>
<name>A0ABP4MUJ6_9ACTN</name>
<comment type="caution">
    <text evidence="3">The sequence shown here is derived from an EMBL/GenBank/DDBJ whole genome shotgun (WGS) entry which is preliminary data.</text>
</comment>
<dbReference type="PANTHER" id="PTHR43722">
    <property type="entry name" value="PROLINE IMINOPEPTIDASE"/>
    <property type="match status" value="1"/>
</dbReference>
<feature type="chain" id="PRO_5046497688" description="AB hydrolase-1 domain-containing protein" evidence="1">
    <location>
        <begin position="29"/>
        <end position="323"/>
    </location>
</feature>
<dbReference type="EMBL" id="BAAAPH010000001">
    <property type="protein sequence ID" value="GAA1550550.1"/>
    <property type="molecule type" value="Genomic_DNA"/>
</dbReference>
<dbReference type="PROSITE" id="PS51318">
    <property type="entry name" value="TAT"/>
    <property type="match status" value="1"/>
</dbReference>
<reference evidence="4" key="1">
    <citation type="journal article" date="2019" name="Int. J. Syst. Evol. Microbiol.">
        <title>The Global Catalogue of Microorganisms (GCM) 10K type strain sequencing project: providing services to taxonomists for standard genome sequencing and annotation.</title>
        <authorList>
            <consortium name="The Broad Institute Genomics Platform"/>
            <consortium name="The Broad Institute Genome Sequencing Center for Infectious Disease"/>
            <person name="Wu L."/>
            <person name="Ma J."/>
        </authorList>
    </citation>
    <scope>NUCLEOTIDE SEQUENCE [LARGE SCALE GENOMIC DNA]</scope>
    <source>
        <strain evidence="4">JCM 15572</strain>
    </source>
</reference>
<dbReference type="InterPro" id="IPR029058">
    <property type="entry name" value="AB_hydrolase_fold"/>
</dbReference>